<proteinExistence type="predicted"/>
<evidence type="ECO:0000256" key="1">
    <source>
        <dbReference type="SAM" id="MobiDB-lite"/>
    </source>
</evidence>
<keyword evidence="3" id="KW-1185">Reference proteome</keyword>
<sequence>MYVDALGARRSRRPGAIRTSTALLGAASTLSGPAVVRRGARPQDQPVPTRATRERHEKHEQEAWPSKSASGRPDLRNVREASALRAGQGVVARPEEQAAPRGACRACTGDRRTPAQPEQKGTADSDSLRAGRRRRSRGQVAGARLWVTGGRQAV</sequence>
<protein>
    <submittedName>
        <fullName evidence="2">Uncharacterized protein</fullName>
    </submittedName>
</protein>
<evidence type="ECO:0000313" key="2">
    <source>
        <dbReference type="EMBL" id="TNY21287.1"/>
    </source>
</evidence>
<organism evidence="2 3">
    <name type="scientific">Rhodotorula diobovata</name>
    <dbReference type="NCBI Taxonomy" id="5288"/>
    <lineage>
        <taxon>Eukaryota</taxon>
        <taxon>Fungi</taxon>
        <taxon>Dikarya</taxon>
        <taxon>Basidiomycota</taxon>
        <taxon>Pucciniomycotina</taxon>
        <taxon>Microbotryomycetes</taxon>
        <taxon>Sporidiobolales</taxon>
        <taxon>Sporidiobolaceae</taxon>
        <taxon>Rhodotorula</taxon>
    </lineage>
</organism>
<reference evidence="2 3" key="1">
    <citation type="submission" date="2019-03" db="EMBL/GenBank/DDBJ databases">
        <title>Rhodosporidium diobovatum UCD-FST 08-225 genome sequencing, assembly, and annotation.</title>
        <authorList>
            <person name="Fakankun I.U."/>
            <person name="Fristensky B."/>
            <person name="Levin D.B."/>
        </authorList>
    </citation>
    <scope>NUCLEOTIDE SEQUENCE [LARGE SCALE GENOMIC DNA]</scope>
    <source>
        <strain evidence="2 3">UCD-FST 08-225</strain>
    </source>
</reference>
<accession>A0A5C5FWH3</accession>
<evidence type="ECO:0000313" key="3">
    <source>
        <dbReference type="Proteomes" id="UP000311382"/>
    </source>
</evidence>
<dbReference type="AlphaFoldDB" id="A0A5C5FWH3"/>
<comment type="caution">
    <text evidence="2">The sequence shown here is derived from an EMBL/GenBank/DDBJ whole genome shotgun (WGS) entry which is preliminary data.</text>
</comment>
<feature type="region of interest" description="Disordered" evidence="1">
    <location>
        <begin position="27"/>
        <end position="154"/>
    </location>
</feature>
<gene>
    <name evidence="2" type="ORF">DMC30DRAFT_209620</name>
</gene>
<dbReference type="EMBL" id="SOZI01000047">
    <property type="protein sequence ID" value="TNY21287.1"/>
    <property type="molecule type" value="Genomic_DNA"/>
</dbReference>
<feature type="compositionally biased region" description="Basic and acidic residues" evidence="1">
    <location>
        <begin position="51"/>
        <end position="62"/>
    </location>
</feature>
<name>A0A5C5FWH3_9BASI</name>
<dbReference type="Proteomes" id="UP000311382">
    <property type="component" value="Unassembled WGS sequence"/>
</dbReference>